<evidence type="ECO:0000259" key="3">
    <source>
        <dbReference type="Pfam" id="PF23639"/>
    </source>
</evidence>
<dbReference type="AlphaFoldDB" id="A0A0J6T9J3"/>
<name>A0A0J6T9J3_9HYPH</name>
<gene>
    <name evidence="4" type="ORF">VQ03_05400</name>
</gene>
<dbReference type="Pfam" id="PF13362">
    <property type="entry name" value="Toprim_3"/>
    <property type="match status" value="1"/>
</dbReference>
<sequence>MKFDLYTIARVTRGEVCHGKVVYAPAPGHSKRDRSMAIRIAPDCSGGLFVWLFSEGCPLQAKNEVLRLMNLPPASFGGRRSSTAPTLVASSPSRELTDEDRKRVDQAKRLWDEAIDPSGTPVELYLRSRGLTLPSASVSVVRYHPKCPFGKGRRTPAMLALVHDVEGGYLRGIHRTALSLEGLKVKIDGVDRRSMGPIANGAIKFASRAEAGGRLGIAEGIETALSLQVIPEFEAAPVWSLISAGGIARLPMLPSVTELWVAVDNDQTGRAAAKACVERWRDVEVVLVRPRRAGSDLNDLVRGYPHAG</sequence>
<feature type="region of interest" description="Disordered" evidence="1">
    <location>
        <begin position="77"/>
        <end position="101"/>
    </location>
</feature>
<protein>
    <submittedName>
        <fullName evidence="4">Uncharacterized protein</fullName>
    </submittedName>
</protein>
<keyword evidence="5" id="KW-1185">Reference proteome</keyword>
<dbReference type="PATRIC" id="fig|1187852.3.peg.4069"/>
<dbReference type="OrthoDB" id="34187at2"/>
<evidence type="ECO:0000259" key="2">
    <source>
        <dbReference type="Pfam" id="PF13362"/>
    </source>
</evidence>
<feature type="domain" description="Toprim" evidence="2">
    <location>
        <begin position="215"/>
        <end position="302"/>
    </location>
</feature>
<dbReference type="Pfam" id="PF23639">
    <property type="entry name" value="DUF7146"/>
    <property type="match status" value="1"/>
</dbReference>
<dbReference type="InterPro" id="IPR055570">
    <property type="entry name" value="DUF7146"/>
</dbReference>
<dbReference type="Gene3D" id="3.40.1360.10">
    <property type="match status" value="1"/>
</dbReference>
<proteinExistence type="predicted"/>
<dbReference type="Proteomes" id="UP000036449">
    <property type="component" value="Unassembled WGS sequence"/>
</dbReference>
<dbReference type="EMBL" id="LABZ01000028">
    <property type="protein sequence ID" value="KMO44015.1"/>
    <property type="molecule type" value="Genomic_DNA"/>
</dbReference>
<reference evidence="4 5" key="1">
    <citation type="submission" date="2015-03" db="EMBL/GenBank/DDBJ databases">
        <title>Genome sequencing of Methylobacterium tarhaniae DSM 25844.</title>
        <authorList>
            <person name="Chaudhry V."/>
            <person name="Patil P.B."/>
        </authorList>
    </citation>
    <scope>NUCLEOTIDE SEQUENCE [LARGE SCALE GENOMIC DNA]</scope>
    <source>
        <strain evidence="4 5">DSM 25844</strain>
    </source>
</reference>
<evidence type="ECO:0000313" key="4">
    <source>
        <dbReference type="EMBL" id="KMO44015.1"/>
    </source>
</evidence>
<accession>A0A0J6T9J3</accession>
<evidence type="ECO:0000256" key="1">
    <source>
        <dbReference type="SAM" id="MobiDB-lite"/>
    </source>
</evidence>
<comment type="caution">
    <text evidence="4">The sequence shown here is derived from an EMBL/GenBank/DDBJ whole genome shotgun (WGS) entry which is preliminary data.</text>
</comment>
<organism evidence="4 5">
    <name type="scientific">Methylobacterium tarhaniae</name>
    <dbReference type="NCBI Taxonomy" id="1187852"/>
    <lineage>
        <taxon>Bacteria</taxon>
        <taxon>Pseudomonadati</taxon>
        <taxon>Pseudomonadota</taxon>
        <taxon>Alphaproteobacteria</taxon>
        <taxon>Hyphomicrobiales</taxon>
        <taxon>Methylobacteriaceae</taxon>
        <taxon>Methylobacterium</taxon>
    </lineage>
</organism>
<feature type="domain" description="DUF7146" evidence="3">
    <location>
        <begin position="102"/>
        <end position="205"/>
    </location>
</feature>
<dbReference type="InterPro" id="IPR006171">
    <property type="entry name" value="TOPRIM_dom"/>
</dbReference>
<feature type="compositionally biased region" description="Polar residues" evidence="1">
    <location>
        <begin position="80"/>
        <end position="94"/>
    </location>
</feature>
<evidence type="ECO:0000313" key="5">
    <source>
        <dbReference type="Proteomes" id="UP000036449"/>
    </source>
</evidence>
<dbReference type="RefSeq" id="WP_048449842.1">
    <property type="nucleotide sequence ID" value="NZ_LABZ01000028.1"/>
</dbReference>